<name>A0ABV8EEY6_9HYPH</name>
<proteinExistence type="inferred from homology"/>
<sequence>MSDNLPPLQTLRAFEAAARRLSMTLAAEELHLTHGAISRQIKSLEDDLGVPLFHRLTRRVELTEVGQSFYGTVTRLLSELGREAEEIRRRSDTNRLVISCGISFASKWLTPRLHRLMAGHPHLDVHLEVTDADIDFSSGHVDVALRYGAGQYPYASAERVMNEYVSPVCSPYYREKMGGLQRIEDIARCQLIHEIGMLTTWERWFAAMRLPFPGTRGPGYSHGSMSIDAAIQGAGVVLGRSVLVAEDLTAGRLVSLFPQAKLDVEWGYDLLYRTGNRDHPKVAVVRNWIDGEVRLFSGLEPQRWSLSQRKETRP</sequence>
<evidence type="ECO:0000256" key="4">
    <source>
        <dbReference type="ARBA" id="ARBA00023163"/>
    </source>
</evidence>
<evidence type="ECO:0000313" key="6">
    <source>
        <dbReference type="EMBL" id="MFC3970891.1"/>
    </source>
</evidence>
<keyword evidence="4" id="KW-0804">Transcription</keyword>
<dbReference type="RefSeq" id="WP_247262927.1">
    <property type="nucleotide sequence ID" value="NZ_JALJQZ010000100.1"/>
</dbReference>
<evidence type="ECO:0000256" key="1">
    <source>
        <dbReference type="ARBA" id="ARBA00009437"/>
    </source>
</evidence>
<comment type="caution">
    <text evidence="6">The sequence shown here is derived from an EMBL/GenBank/DDBJ whole genome shotgun (WGS) entry which is preliminary data.</text>
</comment>
<evidence type="ECO:0000256" key="3">
    <source>
        <dbReference type="ARBA" id="ARBA00023125"/>
    </source>
</evidence>
<dbReference type="PANTHER" id="PTHR30537">
    <property type="entry name" value="HTH-TYPE TRANSCRIPTIONAL REGULATOR"/>
    <property type="match status" value="1"/>
</dbReference>
<dbReference type="NCBIfam" id="NF008352">
    <property type="entry name" value="PRK11139.1"/>
    <property type="match status" value="1"/>
</dbReference>
<dbReference type="SUPFAM" id="SSF46785">
    <property type="entry name" value="Winged helix' DNA-binding domain"/>
    <property type="match status" value="1"/>
</dbReference>
<dbReference type="Proteomes" id="UP001595697">
    <property type="component" value="Unassembled WGS sequence"/>
</dbReference>
<dbReference type="Pfam" id="PF00126">
    <property type="entry name" value="HTH_1"/>
    <property type="match status" value="1"/>
</dbReference>
<dbReference type="InterPro" id="IPR005119">
    <property type="entry name" value="LysR_subst-bd"/>
</dbReference>
<dbReference type="Gene3D" id="3.40.190.10">
    <property type="entry name" value="Periplasmic binding protein-like II"/>
    <property type="match status" value="2"/>
</dbReference>
<evidence type="ECO:0000259" key="5">
    <source>
        <dbReference type="PROSITE" id="PS50931"/>
    </source>
</evidence>
<dbReference type="InterPro" id="IPR036390">
    <property type="entry name" value="WH_DNA-bd_sf"/>
</dbReference>
<dbReference type="Pfam" id="PF03466">
    <property type="entry name" value="LysR_substrate"/>
    <property type="match status" value="1"/>
</dbReference>
<gene>
    <name evidence="6" type="primary">gcvA</name>
    <name evidence="6" type="ORF">ACFOVS_22740</name>
</gene>
<dbReference type="PRINTS" id="PR00039">
    <property type="entry name" value="HTHLYSR"/>
</dbReference>
<keyword evidence="7" id="KW-1185">Reference proteome</keyword>
<organism evidence="6 7">
    <name type="scientific">Rhizobium lemnae</name>
    <dbReference type="NCBI Taxonomy" id="1214924"/>
    <lineage>
        <taxon>Bacteria</taxon>
        <taxon>Pseudomonadati</taxon>
        <taxon>Pseudomonadota</taxon>
        <taxon>Alphaproteobacteria</taxon>
        <taxon>Hyphomicrobiales</taxon>
        <taxon>Rhizobiaceae</taxon>
        <taxon>Rhizobium/Agrobacterium group</taxon>
        <taxon>Rhizobium</taxon>
    </lineage>
</organism>
<keyword evidence="3" id="KW-0238">DNA-binding</keyword>
<dbReference type="PANTHER" id="PTHR30537:SF74">
    <property type="entry name" value="HTH-TYPE TRANSCRIPTIONAL REGULATOR TRPI"/>
    <property type="match status" value="1"/>
</dbReference>
<dbReference type="CDD" id="cd08432">
    <property type="entry name" value="PBP2_GcdR_TrpI_HvrB_AmpR_like"/>
    <property type="match status" value="1"/>
</dbReference>
<dbReference type="InterPro" id="IPR036388">
    <property type="entry name" value="WH-like_DNA-bd_sf"/>
</dbReference>
<evidence type="ECO:0000313" key="7">
    <source>
        <dbReference type="Proteomes" id="UP001595697"/>
    </source>
</evidence>
<comment type="similarity">
    <text evidence="1">Belongs to the LysR transcriptional regulatory family.</text>
</comment>
<feature type="domain" description="HTH lysR-type" evidence="5">
    <location>
        <begin position="6"/>
        <end position="63"/>
    </location>
</feature>
<protein>
    <submittedName>
        <fullName evidence="6">Transcriptional regulator GcvA</fullName>
    </submittedName>
</protein>
<dbReference type="SUPFAM" id="SSF53850">
    <property type="entry name" value="Periplasmic binding protein-like II"/>
    <property type="match status" value="1"/>
</dbReference>
<accession>A0ABV8EEY6</accession>
<reference evidence="7" key="1">
    <citation type="journal article" date="2019" name="Int. J. Syst. Evol. Microbiol.">
        <title>The Global Catalogue of Microorganisms (GCM) 10K type strain sequencing project: providing services to taxonomists for standard genome sequencing and annotation.</title>
        <authorList>
            <consortium name="The Broad Institute Genomics Platform"/>
            <consortium name="The Broad Institute Genome Sequencing Center for Infectious Disease"/>
            <person name="Wu L."/>
            <person name="Ma J."/>
        </authorList>
    </citation>
    <scope>NUCLEOTIDE SEQUENCE [LARGE SCALE GENOMIC DNA]</scope>
    <source>
        <strain evidence="7">TBRC 5781</strain>
    </source>
</reference>
<dbReference type="PROSITE" id="PS50931">
    <property type="entry name" value="HTH_LYSR"/>
    <property type="match status" value="1"/>
</dbReference>
<evidence type="ECO:0000256" key="2">
    <source>
        <dbReference type="ARBA" id="ARBA00023015"/>
    </source>
</evidence>
<dbReference type="EMBL" id="JBHSBD010000128">
    <property type="protein sequence ID" value="MFC3970891.1"/>
    <property type="molecule type" value="Genomic_DNA"/>
</dbReference>
<keyword evidence="2" id="KW-0805">Transcription regulation</keyword>
<dbReference type="InterPro" id="IPR058163">
    <property type="entry name" value="LysR-type_TF_proteobact-type"/>
</dbReference>
<dbReference type="InterPro" id="IPR000847">
    <property type="entry name" value="LysR_HTH_N"/>
</dbReference>
<dbReference type="Gene3D" id="1.10.10.10">
    <property type="entry name" value="Winged helix-like DNA-binding domain superfamily/Winged helix DNA-binding domain"/>
    <property type="match status" value="1"/>
</dbReference>